<dbReference type="PANTHER" id="PTHR31339:SF9">
    <property type="entry name" value="PLASMIN AND FIBRONECTIN-BINDING PROTEIN A"/>
    <property type="match status" value="1"/>
</dbReference>
<dbReference type="InterPro" id="IPR012334">
    <property type="entry name" value="Pectin_lyas_fold"/>
</dbReference>
<keyword evidence="5" id="KW-0472">Membrane</keyword>
<dbReference type="GO" id="GO:0004650">
    <property type="term" value="F:polygalacturonase activity"/>
    <property type="evidence" value="ECO:0007669"/>
    <property type="project" value="InterPro"/>
</dbReference>
<keyword evidence="8" id="KW-1185">Reference proteome</keyword>
<dbReference type="InterPro" id="IPR006626">
    <property type="entry name" value="PbH1"/>
</dbReference>
<dbReference type="Pfam" id="PF12708">
    <property type="entry name" value="Pect-lyase_RHGA_epim"/>
    <property type="match status" value="1"/>
</dbReference>
<accession>A0A7K1XZZ7</accession>
<evidence type="ECO:0000256" key="1">
    <source>
        <dbReference type="ARBA" id="ARBA00008834"/>
    </source>
</evidence>
<dbReference type="GO" id="GO:0005975">
    <property type="term" value="P:carbohydrate metabolic process"/>
    <property type="evidence" value="ECO:0007669"/>
    <property type="project" value="InterPro"/>
</dbReference>
<dbReference type="Pfam" id="PF00295">
    <property type="entry name" value="Glyco_hydro_28"/>
    <property type="match status" value="1"/>
</dbReference>
<evidence type="ECO:0000256" key="2">
    <source>
        <dbReference type="ARBA" id="ARBA00022801"/>
    </source>
</evidence>
<comment type="caution">
    <text evidence="7">The sequence shown here is derived from an EMBL/GenBank/DDBJ whole genome shotgun (WGS) entry which is preliminary data.</text>
</comment>
<keyword evidence="5" id="KW-0812">Transmembrane</keyword>
<reference evidence="7 8" key="1">
    <citation type="submission" date="2019-11" db="EMBL/GenBank/DDBJ databases">
        <title>Pedobacter sp. HMF7056 Genome sequencing and assembly.</title>
        <authorList>
            <person name="Kang H."/>
            <person name="Kim H."/>
            <person name="Joh K."/>
        </authorList>
    </citation>
    <scope>NUCLEOTIDE SEQUENCE [LARGE SCALE GENOMIC DNA]</scope>
    <source>
        <strain evidence="7 8">HMF7056</strain>
    </source>
</reference>
<protein>
    <recommendedName>
        <fullName evidence="6">Rhamnogalacturonase A/B/Epimerase-like pectate lyase domain-containing protein</fullName>
    </recommendedName>
</protein>
<dbReference type="SMART" id="SM00710">
    <property type="entry name" value="PbH1"/>
    <property type="match status" value="7"/>
</dbReference>
<dbReference type="EMBL" id="WVHS01000003">
    <property type="protein sequence ID" value="MXV16512.1"/>
    <property type="molecule type" value="Genomic_DNA"/>
</dbReference>
<dbReference type="RefSeq" id="WP_160907503.1">
    <property type="nucleotide sequence ID" value="NZ_WVHS01000003.1"/>
</dbReference>
<dbReference type="SUPFAM" id="SSF51126">
    <property type="entry name" value="Pectin lyase-like"/>
    <property type="match status" value="1"/>
</dbReference>
<gene>
    <name evidence="7" type="ORF">GS398_14470</name>
</gene>
<evidence type="ECO:0000259" key="6">
    <source>
        <dbReference type="Pfam" id="PF12708"/>
    </source>
</evidence>
<dbReference type="InterPro" id="IPR000743">
    <property type="entry name" value="Glyco_hydro_28"/>
</dbReference>
<dbReference type="InterPro" id="IPR051801">
    <property type="entry name" value="GH28_Enzymes"/>
</dbReference>
<name>A0A7K1XZZ7_9SPHI</name>
<dbReference type="PROSITE" id="PS00502">
    <property type="entry name" value="POLYGALACTURONASE"/>
    <property type="match status" value="1"/>
</dbReference>
<sequence>MIYLTNNFPFPRILKAAVMLVTVLAFIFASAFKAGKKYVITDFGATGDSVFLNTKAIQSAIDKCSTEGGGTVVVPAGIFISGSVFLKQGVSLQVAEGGVLKGSLNPGDYPQIDTRWEGEERKWTACLVNAIGLRGIKITGPGRIDGSGELWNERARRVAPQPSSSAAPRYGRPRLIGFQNCTGIEISGLYINNQASWGVFVLYSRNVKISKLKITAAHTIPSSDGIDIDSSQDVLITGCDIDVNDDCISIKAGKDEDGLRVNRPSEDILVEKCRFGYGHGGVAMGSETSGGIRNVLVRNCVAEAENWAPIRFKSQPSRGGVVENITYKDITLKNTKKAFEFNMAWRMVNPKPPAKILPVVRNVKIINVSGTVATVGDMNGLPESPVLGVTFKKCTITASKGFVIGHARNVDLAGLKIVGVTGEPIIRNNIQ</sequence>
<evidence type="ECO:0000313" key="8">
    <source>
        <dbReference type="Proteomes" id="UP000451233"/>
    </source>
</evidence>
<dbReference type="InterPro" id="IPR011050">
    <property type="entry name" value="Pectin_lyase_fold/virulence"/>
</dbReference>
<dbReference type="PANTHER" id="PTHR31339">
    <property type="entry name" value="PECTIN LYASE-RELATED"/>
    <property type="match status" value="1"/>
</dbReference>
<organism evidence="7 8">
    <name type="scientific">Hufsiella ginkgonis</name>
    <dbReference type="NCBI Taxonomy" id="2695274"/>
    <lineage>
        <taxon>Bacteria</taxon>
        <taxon>Pseudomonadati</taxon>
        <taxon>Bacteroidota</taxon>
        <taxon>Sphingobacteriia</taxon>
        <taxon>Sphingobacteriales</taxon>
        <taxon>Sphingobacteriaceae</taxon>
        <taxon>Hufsiella</taxon>
    </lineage>
</organism>
<feature type="transmembrane region" description="Helical" evidence="5">
    <location>
        <begin position="12"/>
        <end position="32"/>
    </location>
</feature>
<dbReference type="AlphaFoldDB" id="A0A7K1XZZ7"/>
<evidence type="ECO:0000256" key="5">
    <source>
        <dbReference type="SAM" id="Phobius"/>
    </source>
</evidence>
<comment type="similarity">
    <text evidence="1 4">Belongs to the glycosyl hydrolase 28 family.</text>
</comment>
<evidence type="ECO:0000256" key="4">
    <source>
        <dbReference type="RuleBase" id="RU361169"/>
    </source>
</evidence>
<dbReference type="Proteomes" id="UP000451233">
    <property type="component" value="Unassembled WGS sequence"/>
</dbReference>
<keyword evidence="5" id="KW-1133">Transmembrane helix</keyword>
<proteinExistence type="inferred from homology"/>
<dbReference type="InterPro" id="IPR024535">
    <property type="entry name" value="RHGA/B-epi-like_pectate_lyase"/>
</dbReference>
<evidence type="ECO:0000313" key="7">
    <source>
        <dbReference type="EMBL" id="MXV16512.1"/>
    </source>
</evidence>
<keyword evidence="3 4" id="KW-0326">Glycosidase</keyword>
<feature type="domain" description="Rhamnogalacturonase A/B/Epimerase-like pectate lyase" evidence="6">
    <location>
        <begin position="40"/>
        <end position="92"/>
    </location>
</feature>
<dbReference type="Gene3D" id="2.160.20.10">
    <property type="entry name" value="Single-stranded right-handed beta-helix, Pectin lyase-like"/>
    <property type="match status" value="1"/>
</dbReference>
<evidence type="ECO:0000256" key="3">
    <source>
        <dbReference type="ARBA" id="ARBA00023295"/>
    </source>
</evidence>
<keyword evidence="2 4" id="KW-0378">Hydrolase</keyword>